<evidence type="ECO:0000313" key="9">
    <source>
        <dbReference type="EMBL" id="QDQ26512.1"/>
    </source>
</evidence>
<protein>
    <submittedName>
        <fullName evidence="9">Type II secretion system F family protein</fullName>
    </submittedName>
</protein>
<dbReference type="EMBL" id="CP041730">
    <property type="protein sequence ID" value="QDQ26512.1"/>
    <property type="molecule type" value="Genomic_DNA"/>
</dbReference>
<dbReference type="PANTHER" id="PTHR30012">
    <property type="entry name" value="GENERAL SECRETION PATHWAY PROTEIN"/>
    <property type="match status" value="1"/>
</dbReference>
<feature type="transmembrane region" description="Helical" evidence="7">
    <location>
        <begin position="373"/>
        <end position="392"/>
    </location>
</feature>
<dbReference type="InterPro" id="IPR018076">
    <property type="entry name" value="T2SS_GspF_dom"/>
</dbReference>
<keyword evidence="10" id="KW-1185">Reference proteome</keyword>
<dbReference type="Gene3D" id="1.20.81.30">
    <property type="entry name" value="Type II secretion system (T2SS), domain F"/>
    <property type="match status" value="2"/>
</dbReference>
<dbReference type="RefSeq" id="WP_144277906.1">
    <property type="nucleotide sequence ID" value="NZ_CP041730.1"/>
</dbReference>
<dbReference type="InterPro" id="IPR003004">
    <property type="entry name" value="GspF/PilC"/>
</dbReference>
<evidence type="ECO:0000256" key="1">
    <source>
        <dbReference type="ARBA" id="ARBA00004651"/>
    </source>
</evidence>
<evidence type="ECO:0000256" key="2">
    <source>
        <dbReference type="ARBA" id="ARBA00005745"/>
    </source>
</evidence>
<keyword evidence="6 7" id="KW-0472">Membrane</keyword>
<accession>A0A516SEC9</accession>
<feature type="domain" description="Type II secretion system protein GspF" evidence="8">
    <location>
        <begin position="268"/>
        <end position="389"/>
    </location>
</feature>
<comment type="subcellular location">
    <subcellularLocation>
        <location evidence="1">Cell membrane</location>
        <topology evidence="1">Multi-pass membrane protein</topology>
    </subcellularLocation>
</comment>
<keyword evidence="4 7" id="KW-0812">Transmembrane</keyword>
<organism evidence="9 10">
    <name type="scientific">Chitinimonas arctica</name>
    <dbReference type="NCBI Taxonomy" id="2594795"/>
    <lineage>
        <taxon>Bacteria</taxon>
        <taxon>Pseudomonadati</taxon>
        <taxon>Pseudomonadota</taxon>
        <taxon>Betaproteobacteria</taxon>
        <taxon>Neisseriales</taxon>
        <taxon>Chitinibacteraceae</taxon>
        <taxon>Chitinimonas</taxon>
    </lineage>
</organism>
<keyword evidence="3" id="KW-1003">Cell membrane</keyword>
<dbReference type="OrthoDB" id="9805682at2"/>
<evidence type="ECO:0000313" key="10">
    <source>
        <dbReference type="Proteomes" id="UP000317550"/>
    </source>
</evidence>
<feature type="domain" description="Type II secretion system protein GspF" evidence="8">
    <location>
        <begin position="64"/>
        <end position="187"/>
    </location>
</feature>
<comment type="similarity">
    <text evidence="2">Belongs to the GSP F family.</text>
</comment>
<feature type="transmembrane region" description="Helical" evidence="7">
    <location>
        <begin position="163"/>
        <end position="186"/>
    </location>
</feature>
<proteinExistence type="inferred from homology"/>
<dbReference type="Pfam" id="PF00482">
    <property type="entry name" value="T2SSF"/>
    <property type="match status" value="2"/>
</dbReference>
<dbReference type="AlphaFoldDB" id="A0A516SEC9"/>
<feature type="transmembrane region" description="Helical" evidence="7">
    <location>
        <begin position="218"/>
        <end position="235"/>
    </location>
</feature>
<sequence>MQFKYRAIDQSGRLHKGSMDASNAVDLEARLGRLGMDLIESRAYETRPGLFARTRIGRGELITFCFHMEQMTRASVPLLEGLTDLRDTMDHPRFRAIIANVIEDIEGGLQLSQALANHPLVFPTVFVNLIQAGEATGRLPDVFLNLVETLKWQDELAAQAKKLMMYPLFVGSVVMCVVIFLLVWLVPKLVGFIQTMQQELPWNTRLLIALSDFAVQRWYVVLLVIAAGFGGWWAWKISDPRYQFKVDRLKLRLPYIGPILEKIVLARFASYFALMYDAGIAILDSIRILEGVVGNQMLAKGMQEVRAQIAEGQGVAASFERVRLFPPLVIRMLRVGENTGALDKSLQNVAYFYNREVKESIERVQALIEPMMTVFLGFIIGFVMLSVLGPIYDLLTKIKF</sequence>
<evidence type="ECO:0000256" key="6">
    <source>
        <dbReference type="ARBA" id="ARBA00023136"/>
    </source>
</evidence>
<evidence type="ECO:0000256" key="5">
    <source>
        <dbReference type="ARBA" id="ARBA00022989"/>
    </source>
</evidence>
<dbReference type="InterPro" id="IPR042094">
    <property type="entry name" value="T2SS_GspF_sf"/>
</dbReference>
<dbReference type="KEGG" id="cari:FNU76_09095"/>
<name>A0A516SEC9_9NEIS</name>
<dbReference type="PANTHER" id="PTHR30012:SF0">
    <property type="entry name" value="TYPE II SECRETION SYSTEM PROTEIN F-RELATED"/>
    <property type="match status" value="1"/>
</dbReference>
<evidence type="ECO:0000256" key="4">
    <source>
        <dbReference type="ARBA" id="ARBA00022692"/>
    </source>
</evidence>
<gene>
    <name evidence="9" type="ORF">FNU76_09095</name>
</gene>
<evidence type="ECO:0000259" key="8">
    <source>
        <dbReference type="Pfam" id="PF00482"/>
    </source>
</evidence>
<reference evidence="10" key="1">
    <citation type="submission" date="2019-07" db="EMBL/GenBank/DDBJ databases">
        <title>Chitinimonas sp. nov., isolated from Ny-Alesund, arctica soil.</title>
        <authorList>
            <person name="Xu Q."/>
            <person name="Peng F."/>
        </authorList>
    </citation>
    <scope>NUCLEOTIDE SEQUENCE [LARGE SCALE GENOMIC DNA]</scope>
    <source>
        <strain evidence="10">R3-44</strain>
    </source>
</reference>
<evidence type="ECO:0000256" key="7">
    <source>
        <dbReference type="SAM" id="Phobius"/>
    </source>
</evidence>
<keyword evidence="5 7" id="KW-1133">Transmembrane helix</keyword>
<dbReference type="Proteomes" id="UP000317550">
    <property type="component" value="Chromosome"/>
</dbReference>
<evidence type="ECO:0000256" key="3">
    <source>
        <dbReference type="ARBA" id="ARBA00022475"/>
    </source>
</evidence>
<dbReference type="GO" id="GO:0005886">
    <property type="term" value="C:plasma membrane"/>
    <property type="evidence" value="ECO:0007669"/>
    <property type="project" value="UniProtKB-SubCell"/>
</dbReference>
<dbReference type="PRINTS" id="PR00812">
    <property type="entry name" value="BCTERIALGSPF"/>
</dbReference>